<proteinExistence type="predicted"/>
<dbReference type="EMBL" id="UATL01000001">
    <property type="protein sequence ID" value="SPY27693.1"/>
    <property type="molecule type" value="Genomic_DNA"/>
</dbReference>
<organism evidence="2 3">
    <name type="scientific">Photobacterium damselae</name>
    <dbReference type="NCBI Taxonomy" id="38293"/>
    <lineage>
        <taxon>Bacteria</taxon>
        <taxon>Pseudomonadati</taxon>
        <taxon>Pseudomonadota</taxon>
        <taxon>Gammaproteobacteria</taxon>
        <taxon>Vibrionales</taxon>
        <taxon>Vibrionaceae</taxon>
        <taxon>Photobacterium</taxon>
    </lineage>
</organism>
<name>A0A2X1WGA0_PHODM</name>
<evidence type="ECO:0000256" key="1">
    <source>
        <dbReference type="PROSITE-ProRule" id="PRU00510"/>
    </source>
</evidence>
<evidence type="ECO:0000313" key="3">
    <source>
        <dbReference type="Proteomes" id="UP000251647"/>
    </source>
</evidence>
<dbReference type="Proteomes" id="UP000251647">
    <property type="component" value="Unassembled WGS sequence"/>
</dbReference>
<protein>
    <submittedName>
        <fullName evidence="2">Regulatory protein, yteA family</fullName>
    </submittedName>
</protein>
<dbReference type="AlphaFoldDB" id="A0A2X1WGA0"/>
<reference evidence="2 3" key="1">
    <citation type="submission" date="2018-06" db="EMBL/GenBank/DDBJ databases">
        <authorList>
            <consortium name="Pathogen Informatics"/>
            <person name="Doyle S."/>
        </authorList>
    </citation>
    <scope>NUCLEOTIDE SEQUENCE [LARGE SCALE GENOMIC DNA]</scope>
    <source>
        <strain evidence="2 3">NCTC11647</strain>
    </source>
</reference>
<dbReference type="Gene3D" id="1.20.120.910">
    <property type="entry name" value="DksA, coiled-coil domain"/>
    <property type="match status" value="1"/>
</dbReference>
<sequence length="124" mass="14098">MNTMANSQIDYQPLQDTLENERVDLAKELKSEMLLNAVSPSMEELNKLDLYDLLALAKAAYIPNLYKLATRLEVVDAAVCSIRFGLYGLCADCEEEIDLADLEVDPAQPRCRHCREHSRYHHDA</sequence>
<evidence type="ECO:0000313" key="2">
    <source>
        <dbReference type="EMBL" id="SPY27693.1"/>
    </source>
</evidence>
<dbReference type="PROSITE" id="PS51128">
    <property type="entry name" value="ZF_DKSA_2"/>
    <property type="match status" value="1"/>
</dbReference>
<accession>A0A2X1WGA0</accession>
<gene>
    <name evidence="2" type="ORF">NCTC11647_00752</name>
</gene>
<feature type="zinc finger region" description="dksA C4-type" evidence="1">
    <location>
        <begin position="90"/>
        <end position="114"/>
    </location>
</feature>